<dbReference type="Pfam" id="PF14322">
    <property type="entry name" value="SusD-like_3"/>
    <property type="match status" value="1"/>
</dbReference>
<dbReference type="Pfam" id="PF07980">
    <property type="entry name" value="SusD_RagB"/>
    <property type="match status" value="1"/>
</dbReference>
<dbReference type="CDD" id="cd08977">
    <property type="entry name" value="SusD"/>
    <property type="match status" value="1"/>
</dbReference>
<evidence type="ECO:0000256" key="1">
    <source>
        <dbReference type="ARBA" id="ARBA00004442"/>
    </source>
</evidence>
<evidence type="ECO:0000256" key="5">
    <source>
        <dbReference type="ARBA" id="ARBA00023237"/>
    </source>
</evidence>
<name>A0A3B7MSK5_9BACT</name>
<feature type="domain" description="SusD-like N-terminal" evidence="7">
    <location>
        <begin position="130"/>
        <end position="232"/>
    </location>
</feature>
<organism evidence="8 9">
    <name type="scientific">Paraflavitalea soli</name>
    <dbReference type="NCBI Taxonomy" id="2315862"/>
    <lineage>
        <taxon>Bacteria</taxon>
        <taxon>Pseudomonadati</taxon>
        <taxon>Bacteroidota</taxon>
        <taxon>Chitinophagia</taxon>
        <taxon>Chitinophagales</taxon>
        <taxon>Chitinophagaceae</taxon>
        <taxon>Paraflavitalea</taxon>
    </lineage>
</organism>
<dbReference type="PROSITE" id="PS51257">
    <property type="entry name" value="PROKAR_LIPOPROTEIN"/>
    <property type="match status" value="1"/>
</dbReference>
<keyword evidence="3" id="KW-0732">Signal</keyword>
<dbReference type="InterPro" id="IPR011990">
    <property type="entry name" value="TPR-like_helical_dom_sf"/>
</dbReference>
<gene>
    <name evidence="8" type="ORF">D3H65_11705</name>
</gene>
<dbReference type="Proteomes" id="UP000263900">
    <property type="component" value="Chromosome"/>
</dbReference>
<reference evidence="8 9" key="1">
    <citation type="submission" date="2018-09" db="EMBL/GenBank/DDBJ databases">
        <title>Genome sequencing of strain 6GH32-13.</title>
        <authorList>
            <person name="Weon H.-Y."/>
            <person name="Heo J."/>
            <person name="Kwon S.-W."/>
        </authorList>
    </citation>
    <scope>NUCLEOTIDE SEQUENCE [LARGE SCALE GENOMIC DNA]</scope>
    <source>
        <strain evidence="8 9">5GH32-13</strain>
    </source>
</reference>
<dbReference type="InterPro" id="IPR033985">
    <property type="entry name" value="SusD-like_N"/>
</dbReference>
<accession>A0A3B7MSK5</accession>
<sequence>MQNMKKTLFLSITILTLLVAGAGCKKFLNLDPLSNLSGNNFWQTEADVDNYTNGLFELYRAATFRSNMKAEGGTDEFPFFAFSGDMRFAPIYEPSNSPWGRTYVQFLRTNNLNPIVRGTYNWGGNNWSDIFTTERFMNWDRLFKVVASANILVEEIEKVKALTPEKKAKYRAEGVFMRNMAYFTMVRVFGDVPYYTNAYNSKALPRTPMVEVLKNCVADMAAYEKDLPWTYDDAARRAVRGMRGGALALLMHMNMWLASFDGGNALAHYNDAIAFGEELIKQNGGAYELIPYTNRQFRTVFRGRSKEGLFEMPQNSNYGESFGWSFFSDHITRYRINATETRNTYLYYEQKYLDEIYPVGQPDIRRSEWYEDIYSTTGRFWLTKYSNIFQTENNSSYVDDSQIVFRLGESYLLLAEAYANVGRSPEAITALNTIRTRAGATVYTGQPGDDLKKAIWYERCKELIGEGHFSYDMIRTKNVLDPKLSFGNSISVEDYKNGAWTWPLSNAVRANNPSIILNNYWN</sequence>
<dbReference type="SUPFAM" id="SSF48452">
    <property type="entry name" value="TPR-like"/>
    <property type="match status" value="1"/>
</dbReference>
<evidence type="ECO:0000256" key="4">
    <source>
        <dbReference type="ARBA" id="ARBA00023136"/>
    </source>
</evidence>
<evidence type="ECO:0000256" key="3">
    <source>
        <dbReference type="ARBA" id="ARBA00022729"/>
    </source>
</evidence>
<dbReference type="KEGG" id="pseg:D3H65_11705"/>
<evidence type="ECO:0000256" key="2">
    <source>
        <dbReference type="ARBA" id="ARBA00006275"/>
    </source>
</evidence>
<proteinExistence type="inferred from homology"/>
<evidence type="ECO:0000313" key="8">
    <source>
        <dbReference type="EMBL" id="AXY74605.1"/>
    </source>
</evidence>
<dbReference type="InterPro" id="IPR012944">
    <property type="entry name" value="SusD_RagB_dom"/>
</dbReference>
<dbReference type="OrthoDB" id="926893at2"/>
<keyword evidence="4" id="KW-0472">Membrane</keyword>
<dbReference type="AlphaFoldDB" id="A0A3B7MSK5"/>
<keyword evidence="9" id="KW-1185">Reference proteome</keyword>
<evidence type="ECO:0000259" key="6">
    <source>
        <dbReference type="Pfam" id="PF07980"/>
    </source>
</evidence>
<protein>
    <submittedName>
        <fullName evidence="8">RagB/SusD family nutrient uptake outer membrane protein</fullName>
    </submittedName>
</protein>
<evidence type="ECO:0000259" key="7">
    <source>
        <dbReference type="Pfam" id="PF14322"/>
    </source>
</evidence>
<dbReference type="EMBL" id="CP032157">
    <property type="protein sequence ID" value="AXY74605.1"/>
    <property type="molecule type" value="Genomic_DNA"/>
</dbReference>
<dbReference type="GO" id="GO:0009279">
    <property type="term" value="C:cell outer membrane"/>
    <property type="evidence" value="ECO:0007669"/>
    <property type="project" value="UniProtKB-SubCell"/>
</dbReference>
<comment type="similarity">
    <text evidence="2">Belongs to the SusD family.</text>
</comment>
<keyword evidence="5" id="KW-0998">Cell outer membrane</keyword>
<comment type="subcellular location">
    <subcellularLocation>
        <location evidence="1">Cell outer membrane</location>
    </subcellularLocation>
</comment>
<evidence type="ECO:0000313" key="9">
    <source>
        <dbReference type="Proteomes" id="UP000263900"/>
    </source>
</evidence>
<dbReference type="Gene3D" id="1.25.40.390">
    <property type="match status" value="1"/>
</dbReference>
<feature type="domain" description="RagB/SusD" evidence="6">
    <location>
        <begin position="349"/>
        <end position="478"/>
    </location>
</feature>